<evidence type="ECO:0000256" key="1">
    <source>
        <dbReference type="ARBA" id="ARBA00022729"/>
    </source>
</evidence>
<keyword evidence="8" id="KW-1185">Reference proteome</keyword>
<gene>
    <name evidence="7" type="ORF">GCM10007053_30300</name>
</gene>
<proteinExistence type="predicted"/>
<reference evidence="7" key="2">
    <citation type="submission" date="2020-09" db="EMBL/GenBank/DDBJ databases">
        <authorList>
            <person name="Sun Q."/>
            <person name="Kim S."/>
        </authorList>
    </citation>
    <scope>NUCLEOTIDE SEQUENCE</scope>
    <source>
        <strain evidence="7">KCTC 23430</strain>
    </source>
</reference>
<dbReference type="RefSeq" id="WP_189478681.1">
    <property type="nucleotide sequence ID" value="NZ_BMYM01000004.1"/>
</dbReference>
<evidence type="ECO:0000259" key="6">
    <source>
        <dbReference type="Pfam" id="PF09864"/>
    </source>
</evidence>
<evidence type="ECO:0000256" key="3">
    <source>
        <dbReference type="ARBA" id="ARBA00023139"/>
    </source>
</evidence>
<protein>
    <recommendedName>
        <fullName evidence="6">C-type lysozyme inhibitor domain-containing protein</fullName>
    </recommendedName>
</protein>
<keyword evidence="4" id="KW-0449">Lipoprotein</keyword>
<dbReference type="PANTHER" id="PTHR37549:SF1">
    <property type="entry name" value="LIPOPROTEIN LPRI"/>
    <property type="match status" value="1"/>
</dbReference>
<dbReference type="EMBL" id="BMYM01000004">
    <property type="protein sequence ID" value="GHD39094.1"/>
    <property type="molecule type" value="Genomic_DNA"/>
</dbReference>
<evidence type="ECO:0000256" key="2">
    <source>
        <dbReference type="ARBA" id="ARBA00023136"/>
    </source>
</evidence>
<dbReference type="InterPro" id="IPR018660">
    <property type="entry name" value="MliC"/>
</dbReference>
<dbReference type="SUPFAM" id="SSF141488">
    <property type="entry name" value="YdhA-like"/>
    <property type="match status" value="1"/>
</dbReference>
<name>A0A918XN80_9GAMM</name>
<dbReference type="Pfam" id="PF09864">
    <property type="entry name" value="MliC"/>
    <property type="match status" value="1"/>
</dbReference>
<evidence type="ECO:0000256" key="5">
    <source>
        <dbReference type="SAM" id="SignalP"/>
    </source>
</evidence>
<dbReference type="PANTHER" id="PTHR37549">
    <property type="entry name" value="LIPOPROTEIN LPRI"/>
    <property type="match status" value="1"/>
</dbReference>
<feature type="chain" id="PRO_5037137994" description="C-type lysozyme inhibitor domain-containing protein" evidence="5">
    <location>
        <begin position="29"/>
        <end position="201"/>
    </location>
</feature>
<reference evidence="7" key="1">
    <citation type="journal article" date="2014" name="Int. J. Syst. Evol. Microbiol.">
        <title>Complete genome sequence of Corynebacterium casei LMG S-19264T (=DSM 44701T), isolated from a smear-ripened cheese.</title>
        <authorList>
            <consortium name="US DOE Joint Genome Institute (JGI-PGF)"/>
            <person name="Walter F."/>
            <person name="Albersmeier A."/>
            <person name="Kalinowski J."/>
            <person name="Ruckert C."/>
        </authorList>
    </citation>
    <scope>NUCLEOTIDE SEQUENCE</scope>
    <source>
        <strain evidence="7">KCTC 23430</strain>
    </source>
</reference>
<keyword evidence="2" id="KW-0472">Membrane</keyword>
<evidence type="ECO:0000313" key="8">
    <source>
        <dbReference type="Proteomes" id="UP000644693"/>
    </source>
</evidence>
<sequence length="201" mass="22079">MLSKLPLFLTFNVALALTIGTWSPLSSAKPAFDCSKADSDVETLICEDGDLQELDRRLAKTWAQATANWPPEVTAEQRAIQRGWIKGRNDCWKAEDMKECVTFAYDSRLVELSITAGLVEAPDYQSVSCDDDYTGPFTAVFYNTLSPRAAVFTRGNDQVIALAQPVASGMHYVGDGVDFRGKGSEGTFDWFGKSLTCQITP</sequence>
<dbReference type="InterPro" id="IPR036328">
    <property type="entry name" value="MliC_sf"/>
</dbReference>
<dbReference type="InterPro" id="IPR052755">
    <property type="entry name" value="Lysozyme_Inhibitor_LprI"/>
</dbReference>
<dbReference type="Proteomes" id="UP000644693">
    <property type="component" value="Unassembled WGS sequence"/>
</dbReference>
<dbReference type="Gene3D" id="2.40.128.200">
    <property type="match status" value="1"/>
</dbReference>
<organism evidence="7 8">
    <name type="scientific">Parahalioglobus pacificus</name>
    <dbReference type="NCBI Taxonomy" id="930806"/>
    <lineage>
        <taxon>Bacteria</taxon>
        <taxon>Pseudomonadati</taxon>
        <taxon>Pseudomonadota</taxon>
        <taxon>Gammaproteobacteria</taxon>
        <taxon>Cellvibrionales</taxon>
        <taxon>Halieaceae</taxon>
        <taxon>Parahalioglobus</taxon>
    </lineage>
</organism>
<evidence type="ECO:0000256" key="4">
    <source>
        <dbReference type="ARBA" id="ARBA00023288"/>
    </source>
</evidence>
<evidence type="ECO:0000313" key="7">
    <source>
        <dbReference type="EMBL" id="GHD39094.1"/>
    </source>
</evidence>
<accession>A0A918XN80</accession>
<feature type="signal peptide" evidence="5">
    <location>
        <begin position="1"/>
        <end position="28"/>
    </location>
</feature>
<feature type="domain" description="C-type lysozyme inhibitor" evidence="6">
    <location>
        <begin position="129"/>
        <end position="194"/>
    </location>
</feature>
<comment type="caution">
    <text evidence="7">The sequence shown here is derived from an EMBL/GenBank/DDBJ whole genome shotgun (WGS) entry which is preliminary data.</text>
</comment>
<keyword evidence="1 5" id="KW-0732">Signal</keyword>
<dbReference type="GO" id="GO:0005576">
    <property type="term" value="C:extracellular region"/>
    <property type="evidence" value="ECO:0007669"/>
    <property type="project" value="TreeGrafter"/>
</dbReference>
<dbReference type="AlphaFoldDB" id="A0A918XN80"/>
<keyword evidence="3" id="KW-0564">Palmitate</keyword>